<dbReference type="InterPro" id="IPR001245">
    <property type="entry name" value="Ser-Thr/Tyr_kinase_cat_dom"/>
</dbReference>
<dbReference type="InterPro" id="IPR000203">
    <property type="entry name" value="GPS"/>
</dbReference>
<gene>
    <name evidence="16" type="ORF">PROFUN_12372</name>
</gene>
<accession>A0A2P6N7G2</accession>
<evidence type="ECO:0000256" key="8">
    <source>
        <dbReference type="ARBA" id="ARBA00022989"/>
    </source>
</evidence>
<dbReference type="InParanoid" id="A0A2P6N7G2"/>
<evidence type="ECO:0000259" key="14">
    <source>
        <dbReference type="PROSITE" id="PS50011"/>
    </source>
</evidence>
<reference evidence="16 17" key="1">
    <citation type="journal article" date="2018" name="Genome Biol. Evol.">
        <title>Multiple Roots of Fruiting Body Formation in Amoebozoa.</title>
        <authorList>
            <person name="Hillmann F."/>
            <person name="Forbes G."/>
            <person name="Novohradska S."/>
            <person name="Ferling I."/>
            <person name="Riege K."/>
            <person name="Groth M."/>
            <person name="Westermann M."/>
            <person name="Marz M."/>
            <person name="Spaller T."/>
            <person name="Winckler T."/>
            <person name="Schaap P."/>
            <person name="Glockner G."/>
        </authorList>
    </citation>
    <scope>NUCLEOTIDE SEQUENCE [LARGE SCALE GENOMIC DNA]</scope>
    <source>
        <strain evidence="16 17">Jena</strain>
    </source>
</reference>
<keyword evidence="17" id="KW-1185">Reference proteome</keyword>
<protein>
    <submittedName>
        <fullName evidence="16">Receptor like protein 35</fullName>
    </submittedName>
</protein>
<dbReference type="EMBL" id="MDYQ01000167">
    <property type="protein sequence ID" value="PRP79883.1"/>
    <property type="molecule type" value="Genomic_DNA"/>
</dbReference>
<evidence type="ECO:0000259" key="15">
    <source>
        <dbReference type="PROSITE" id="PS50221"/>
    </source>
</evidence>
<dbReference type="GO" id="GO:0004672">
    <property type="term" value="F:protein kinase activity"/>
    <property type="evidence" value="ECO:0007669"/>
    <property type="project" value="InterPro"/>
</dbReference>
<evidence type="ECO:0000256" key="5">
    <source>
        <dbReference type="ARBA" id="ARBA00022692"/>
    </source>
</evidence>
<feature type="domain" description="Protein kinase" evidence="14">
    <location>
        <begin position="776"/>
        <end position="1011"/>
    </location>
</feature>
<dbReference type="GO" id="GO:0005886">
    <property type="term" value="C:plasma membrane"/>
    <property type="evidence" value="ECO:0007669"/>
    <property type="project" value="UniProtKB-SubCell"/>
</dbReference>
<dbReference type="InterPro" id="IPR001611">
    <property type="entry name" value="Leu-rich_rpt"/>
</dbReference>
<comment type="subcellular location">
    <subcellularLocation>
        <location evidence="1">Cell membrane</location>
        <topology evidence="1">Single-pass type I membrane protein</topology>
    </subcellularLocation>
</comment>
<dbReference type="Gene3D" id="2.60.220.50">
    <property type="match status" value="1"/>
</dbReference>
<keyword evidence="11" id="KW-0325">Glycoprotein</keyword>
<dbReference type="SUPFAM" id="SSF56112">
    <property type="entry name" value="Protein kinase-like (PK-like)"/>
    <property type="match status" value="1"/>
</dbReference>
<keyword evidence="16" id="KW-0675">Receptor</keyword>
<keyword evidence="8 13" id="KW-1133">Transmembrane helix</keyword>
<dbReference type="OrthoDB" id="26095at2759"/>
<dbReference type="AlphaFoldDB" id="A0A2P6N7G2"/>
<keyword evidence="9 13" id="KW-0472">Membrane</keyword>
<dbReference type="Gene3D" id="1.10.510.10">
    <property type="entry name" value="Transferase(Phosphotransferase) domain 1"/>
    <property type="match status" value="1"/>
</dbReference>
<keyword evidence="7" id="KW-0677">Repeat</keyword>
<keyword evidence="5 13" id="KW-0812">Transmembrane</keyword>
<evidence type="ECO:0000256" key="1">
    <source>
        <dbReference type="ARBA" id="ARBA00004251"/>
    </source>
</evidence>
<evidence type="ECO:0000256" key="2">
    <source>
        <dbReference type="ARBA" id="ARBA00009592"/>
    </source>
</evidence>
<feature type="domain" description="GAIN-B" evidence="15">
    <location>
        <begin position="547"/>
        <end position="701"/>
    </location>
</feature>
<dbReference type="FunFam" id="3.80.10.10:FF:000299">
    <property type="entry name" value="Piriformospora indica-insensitive protein 2"/>
    <property type="match status" value="1"/>
</dbReference>
<feature type="region of interest" description="Disordered" evidence="12">
    <location>
        <begin position="996"/>
        <end position="1043"/>
    </location>
</feature>
<evidence type="ECO:0000313" key="17">
    <source>
        <dbReference type="Proteomes" id="UP000241769"/>
    </source>
</evidence>
<dbReference type="Proteomes" id="UP000241769">
    <property type="component" value="Unassembled WGS sequence"/>
</dbReference>
<keyword evidence="6" id="KW-0732">Signal</keyword>
<feature type="compositionally biased region" description="Basic and acidic residues" evidence="12">
    <location>
        <begin position="1004"/>
        <end position="1031"/>
    </location>
</feature>
<dbReference type="PROSITE" id="PS50011">
    <property type="entry name" value="PROTEIN_KINASE_DOM"/>
    <property type="match status" value="1"/>
</dbReference>
<dbReference type="PROSITE" id="PS50221">
    <property type="entry name" value="GAIN_B"/>
    <property type="match status" value="1"/>
</dbReference>
<dbReference type="InterPro" id="IPR003591">
    <property type="entry name" value="Leu-rich_rpt_typical-subtyp"/>
</dbReference>
<dbReference type="InterPro" id="IPR000719">
    <property type="entry name" value="Prot_kinase_dom"/>
</dbReference>
<evidence type="ECO:0000256" key="13">
    <source>
        <dbReference type="SAM" id="Phobius"/>
    </source>
</evidence>
<dbReference type="SMART" id="SM00303">
    <property type="entry name" value="GPS"/>
    <property type="match status" value="1"/>
</dbReference>
<evidence type="ECO:0000256" key="11">
    <source>
        <dbReference type="ARBA" id="ARBA00023180"/>
    </source>
</evidence>
<keyword evidence="4" id="KW-0433">Leucine-rich repeat</keyword>
<dbReference type="Pfam" id="PF07714">
    <property type="entry name" value="PK_Tyr_Ser-Thr"/>
    <property type="match status" value="1"/>
</dbReference>
<dbReference type="InterPro" id="IPR046956">
    <property type="entry name" value="RLP23-like"/>
</dbReference>
<dbReference type="Gene3D" id="3.80.10.10">
    <property type="entry name" value="Ribonuclease Inhibitor"/>
    <property type="match status" value="3"/>
</dbReference>
<evidence type="ECO:0000256" key="7">
    <source>
        <dbReference type="ARBA" id="ARBA00022737"/>
    </source>
</evidence>
<organism evidence="16 17">
    <name type="scientific">Planoprotostelium fungivorum</name>
    <dbReference type="NCBI Taxonomy" id="1890364"/>
    <lineage>
        <taxon>Eukaryota</taxon>
        <taxon>Amoebozoa</taxon>
        <taxon>Evosea</taxon>
        <taxon>Variosea</taxon>
        <taxon>Cavosteliida</taxon>
        <taxon>Cavosteliaceae</taxon>
        <taxon>Planoprotostelium</taxon>
    </lineage>
</organism>
<dbReference type="InterPro" id="IPR032675">
    <property type="entry name" value="LRR_dom_sf"/>
</dbReference>
<feature type="region of interest" description="Disordered" evidence="12">
    <location>
        <begin position="475"/>
        <end position="495"/>
    </location>
</feature>
<dbReference type="Pfam" id="PF00560">
    <property type="entry name" value="LRR_1"/>
    <property type="match status" value="4"/>
</dbReference>
<evidence type="ECO:0000256" key="3">
    <source>
        <dbReference type="ARBA" id="ARBA00022475"/>
    </source>
</evidence>
<dbReference type="SUPFAM" id="SSF52058">
    <property type="entry name" value="L domain-like"/>
    <property type="match status" value="1"/>
</dbReference>
<dbReference type="Pfam" id="PF01825">
    <property type="entry name" value="GPS"/>
    <property type="match status" value="1"/>
</dbReference>
<evidence type="ECO:0000256" key="9">
    <source>
        <dbReference type="ARBA" id="ARBA00023136"/>
    </source>
</evidence>
<keyword evidence="10" id="KW-1015">Disulfide bond</keyword>
<proteinExistence type="inferred from homology"/>
<feature type="transmembrane region" description="Helical" evidence="13">
    <location>
        <begin position="724"/>
        <end position="747"/>
    </location>
</feature>
<name>A0A2P6N7G2_9EUKA</name>
<dbReference type="PANTHER" id="PTHR48063">
    <property type="entry name" value="LRR RECEPTOR-LIKE KINASE"/>
    <property type="match status" value="1"/>
</dbReference>
<dbReference type="GO" id="GO:0005524">
    <property type="term" value="F:ATP binding"/>
    <property type="evidence" value="ECO:0007669"/>
    <property type="project" value="InterPro"/>
</dbReference>
<evidence type="ECO:0000256" key="10">
    <source>
        <dbReference type="ARBA" id="ARBA00023157"/>
    </source>
</evidence>
<evidence type="ECO:0000256" key="6">
    <source>
        <dbReference type="ARBA" id="ARBA00022729"/>
    </source>
</evidence>
<dbReference type="PANTHER" id="PTHR48063:SF112">
    <property type="entry name" value="RECEPTOR LIKE PROTEIN 30-LIKE"/>
    <property type="match status" value="1"/>
</dbReference>
<dbReference type="InterPro" id="IPR057244">
    <property type="entry name" value="GAIN_B"/>
</dbReference>
<dbReference type="SMART" id="SM00369">
    <property type="entry name" value="LRR_TYP"/>
    <property type="match status" value="4"/>
</dbReference>
<sequence length="1043" mass="113992">MAASAACNGDEPGQVPAGSQVQSIKIASGGTRLARDPLEHLSEIYTFPSSIITGGMSKTSNRDIRSVPPYISIPGASGSVSRNGAAEFSHLKDLTGCKGDLSTTLPEIWSTMGVPSQHWNRNNFCTWTGVTCDPSQSWPVELDLSGMLCNGSISPSIGQLVNLTTINLSINLFTGSLPLTIGNLTSLLSIDLSMSSLGGNIPYTIGGWKSIQYLSFFNNQFDGSIPSTIGDLTNLQFLDLSYNALNGSIPSSIVGLTSIATINIHNNNITGEIPSVVSNITSMITLDLSYNFLVGPIPDVSHIQYLQFIRLGNNRLNGSIPVSIANLPLLQDLDLSFNQLTGQIPSMKSIETVKLFQLNDNQLEGPVPDSIINLPGHQLDLYLQNNHLNGTVTARNASLPALRNLNLANNFFTSFGYVNVTFNCDLLGNRIPCSSRASTNVSSICLNKLSFLPCNSTVGTSTSLSTISTSPTAISATTSQTTTSQTTTSQTTTSQTTTSQTITSVDTLYDYITIVSVKQAENILNSVLGEQIEIVKTISAVSLALSRNTSASFEYNTRDVSIKLQTYDTNKNGSQSLESKITNSTVAVAIPASVLVVMSLSSISYNPFGGVNNQSIGVIGVNVYAEGREIEVKGISDLINITMGSVRAIPPDHYAVCQYWNESSSLWSRDGCNLIVDDNVTICQTSHLTNFSIGIQPVISPSVVLPTERAVNAPSAQGDDKTKMIIIIACCGAGGLLLILVLSLFIYHRRSKNKDVELRSSIILMEVADSESSGKIEWRERVSHGDAADVWRATQNETTLVAIKKKGSKNIRALLAEATRLKTMHHPNIVMYLAQNLSEGWLMIEWMDKGSLFSYAQHHSISSLFSSIGRDVAQGMSYVAEQKIVHTQLHSHHILLQSGADGSIVAKITSFGECIEEGMKSERKPSHHTAPEVVKYGVQYVQSDVWSFGNILLFIARDGREMSERKSVKRRSEMIEEEWEASVRGMIQDCMEEEMNNRPTFTEIARKMKRQTERERDKNDLRRNMEMKMEDMTEEEHDPYRFE</sequence>
<evidence type="ECO:0000256" key="4">
    <source>
        <dbReference type="ARBA" id="ARBA00022614"/>
    </source>
</evidence>
<comment type="caution">
    <text evidence="16">The sequence shown here is derived from an EMBL/GenBank/DDBJ whole genome shotgun (WGS) entry which is preliminary data.</text>
</comment>
<evidence type="ECO:0000313" key="16">
    <source>
        <dbReference type="EMBL" id="PRP79883.1"/>
    </source>
</evidence>
<keyword evidence="3" id="KW-1003">Cell membrane</keyword>
<evidence type="ECO:0000256" key="12">
    <source>
        <dbReference type="SAM" id="MobiDB-lite"/>
    </source>
</evidence>
<comment type="similarity">
    <text evidence="2">Belongs to the RLP family.</text>
</comment>
<dbReference type="InterPro" id="IPR011009">
    <property type="entry name" value="Kinase-like_dom_sf"/>
</dbReference>
<dbReference type="InterPro" id="IPR046338">
    <property type="entry name" value="GAIN_dom_sf"/>
</dbReference>